<evidence type="ECO:0000313" key="3">
    <source>
        <dbReference type="Proteomes" id="UP001232536"/>
    </source>
</evidence>
<dbReference type="Proteomes" id="UP001232536">
    <property type="component" value="Unassembled WGS sequence"/>
</dbReference>
<comment type="caution">
    <text evidence="2">The sequence shown here is derived from an EMBL/GenBank/DDBJ whole genome shotgun (WGS) entry which is preliminary data.</text>
</comment>
<name>A0ABT9DDJ5_9CELL</name>
<dbReference type="CDD" id="cd09176">
    <property type="entry name" value="PLDc_unchar6"/>
    <property type="match status" value="1"/>
</dbReference>
<sequence length="612" mass="64980">MLAPDARVLLTDALRPPDGYRVEIAVGTTFSLDLMALLLAPISFALIEHGDSLAKADPAALLAALRQYSERTTVFCQAGGIAVPGEYRRVLTFAEDCVHEVVAPDHDRLFHPKVWALRFASDEGVRHRLVVLSRNLTFDRSWDTALVLDEADDGPTVEGARAADFIAALPDLCVRTLPAARHEQVESIVDSLRQARLGVPHPFDSAELLPLGLGEPGHSPTPPSADRLLVISPFLDATAVATMGRASAECHLVSRADTFARLGGDALAGWRTSVLSSYTESGDSEAASDPDGGQRDTVQVGPGTGRGPWVAEGLHAKVAVADIGSRAQVATGSANMTSAGWGGNVEFSVRLEGPVGLCGVKAMLGSGTDGLAPLLEEITPEPEAAKADPREETERALETLHRRLAAAYPTVEVGDVDGDVTSIEVRLPLPEHLPGETRIWPITLRPDAHAQPLAASVSWPEIAISAVTPFVAVETTAGTGDARVTRRCVLKAELVGDPPERQQGALRDLLRDVEAVVRYLALLLAEPELGGSIAFADAAARDLLGGTDSHPWTSHDIVLFEPLIRAAVRDSAAIGRIAQIVDELREVGGLLPDGFDQLWTVVREFVAEEAGA</sequence>
<gene>
    <name evidence="2" type="ORF">Q6348_14085</name>
</gene>
<dbReference type="SUPFAM" id="SSF56024">
    <property type="entry name" value="Phospholipase D/nuclease"/>
    <property type="match status" value="1"/>
</dbReference>
<organism evidence="2 3">
    <name type="scientific">Actinotalea lenta</name>
    <dbReference type="NCBI Taxonomy" id="3064654"/>
    <lineage>
        <taxon>Bacteria</taxon>
        <taxon>Bacillati</taxon>
        <taxon>Actinomycetota</taxon>
        <taxon>Actinomycetes</taxon>
        <taxon>Micrococcales</taxon>
        <taxon>Cellulomonadaceae</taxon>
        <taxon>Actinotalea</taxon>
    </lineage>
</organism>
<proteinExistence type="predicted"/>
<dbReference type="Gene3D" id="3.30.870.10">
    <property type="entry name" value="Endonuclease Chain A"/>
    <property type="match status" value="1"/>
</dbReference>
<evidence type="ECO:0000256" key="1">
    <source>
        <dbReference type="SAM" id="MobiDB-lite"/>
    </source>
</evidence>
<evidence type="ECO:0000313" key="2">
    <source>
        <dbReference type="EMBL" id="MDO8108323.1"/>
    </source>
</evidence>
<dbReference type="InterPro" id="IPR059166">
    <property type="entry name" value="PLD-like_cat"/>
</dbReference>
<accession>A0ABT9DDJ5</accession>
<dbReference type="EMBL" id="JAUQYP010000002">
    <property type="protein sequence ID" value="MDO8108323.1"/>
    <property type="molecule type" value="Genomic_DNA"/>
</dbReference>
<reference evidence="2 3" key="1">
    <citation type="submission" date="2023-07" db="EMBL/GenBank/DDBJ databases">
        <title>Description of novel actinomycetes strains, isolated from tidal flat sediment.</title>
        <authorList>
            <person name="Lu C."/>
        </authorList>
    </citation>
    <scope>NUCLEOTIDE SEQUENCE [LARGE SCALE GENOMIC DNA]</scope>
    <source>
        <strain evidence="2 3">SYSU T00b441</strain>
    </source>
</reference>
<feature type="region of interest" description="Disordered" evidence="1">
    <location>
        <begin position="280"/>
        <end position="308"/>
    </location>
</feature>
<dbReference type="RefSeq" id="WP_304602031.1">
    <property type="nucleotide sequence ID" value="NZ_JAUQYP010000002.1"/>
</dbReference>
<keyword evidence="3" id="KW-1185">Reference proteome</keyword>
<protein>
    <submittedName>
        <fullName evidence="2">Phospholipase D family protein</fullName>
    </submittedName>
</protein>